<gene>
    <name evidence="5" type="ORF">cpu_14330</name>
</gene>
<evidence type="ECO:0000313" key="5">
    <source>
        <dbReference type="EMBL" id="GAV22923.1"/>
    </source>
</evidence>
<keyword evidence="6" id="KW-1185">Reference proteome</keyword>
<accession>A0A1L8CVJ1</accession>
<dbReference type="Pfam" id="PF02661">
    <property type="entry name" value="Fic"/>
    <property type="match status" value="1"/>
</dbReference>
<dbReference type="InterPro" id="IPR040198">
    <property type="entry name" value="Fido_containing"/>
</dbReference>
<reference evidence="6" key="1">
    <citation type="submission" date="2016-12" db="EMBL/GenBank/DDBJ databases">
        <title>Draft Genome Sequences od Carboxydothermus pertinax and islandicus, Hydrogenogenic Carboxydotrophic Bacteria.</title>
        <authorList>
            <person name="Fukuyama Y."/>
            <person name="Ohmae K."/>
            <person name="Yoneda Y."/>
            <person name="Yoshida T."/>
            <person name="Sako Y."/>
        </authorList>
    </citation>
    <scope>NUCLEOTIDE SEQUENCE [LARGE SCALE GENOMIC DNA]</scope>
    <source>
        <strain evidence="6">Ug1</strain>
    </source>
</reference>
<dbReference type="PROSITE" id="PS51459">
    <property type="entry name" value="FIDO"/>
    <property type="match status" value="1"/>
</dbReference>
<dbReference type="GO" id="GO:0005524">
    <property type="term" value="F:ATP binding"/>
    <property type="evidence" value="ECO:0007669"/>
    <property type="project" value="UniProtKB-KW"/>
</dbReference>
<evidence type="ECO:0000256" key="1">
    <source>
        <dbReference type="PIRSR" id="PIRSR640198-1"/>
    </source>
</evidence>
<evidence type="ECO:0000259" key="4">
    <source>
        <dbReference type="PROSITE" id="PS51459"/>
    </source>
</evidence>
<feature type="active site" evidence="1">
    <location>
        <position position="177"/>
    </location>
</feature>
<feature type="domain" description="Fido" evidence="4">
    <location>
        <begin position="98"/>
        <end position="235"/>
    </location>
</feature>
<keyword evidence="5" id="KW-0132">Cell division</keyword>
<evidence type="ECO:0000256" key="3">
    <source>
        <dbReference type="PIRSR" id="PIRSR640198-3"/>
    </source>
</evidence>
<name>A0A1L8CVJ1_9THEO</name>
<dbReference type="Gene3D" id="1.10.3290.10">
    <property type="entry name" value="Fido-like domain"/>
    <property type="match status" value="1"/>
</dbReference>
<comment type="caution">
    <text evidence="5">The sequence shown here is derived from an EMBL/GenBank/DDBJ whole genome shotgun (WGS) entry which is preliminary data.</text>
</comment>
<dbReference type="AlphaFoldDB" id="A0A1L8CVJ1"/>
<dbReference type="PANTHER" id="PTHR13504:SF38">
    <property type="entry name" value="FIDO DOMAIN-CONTAINING PROTEIN"/>
    <property type="match status" value="1"/>
</dbReference>
<organism evidence="5 6">
    <name type="scientific">Carboxydothermus pertinax</name>
    <dbReference type="NCBI Taxonomy" id="870242"/>
    <lineage>
        <taxon>Bacteria</taxon>
        <taxon>Bacillati</taxon>
        <taxon>Bacillota</taxon>
        <taxon>Clostridia</taxon>
        <taxon>Thermoanaerobacterales</taxon>
        <taxon>Thermoanaerobacteraceae</taxon>
        <taxon>Carboxydothermus</taxon>
    </lineage>
</organism>
<dbReference type="EMBL" id="BDJK01000020">
    <property type="protein sequence ID" value="GAV22923.1"/>
    <property type="molecule type" value="Genomic_DNA"/>
</dbReference>
<protein>
    <submittedName>
        <fullName evidence="5">Cell division protein Fic</fullName>
    </submittedName>
</protein>
<dbReference type="InterPro" id="IPR036597">
    <property type="entry name" value="Fido-like_dom_sf"/>
</dbReference>
<dbReference type="Proteomes" id="UP000187485">
    <property type="component" value="Unassembled WGS sequence"/>
</dbReference>
<keyword evidence="2" id="KW-0547">Nucleotide-binding</keyword>
<feature type="binding site" evidence="2">
    <location>
        <begin position="181"/>
        <end position="188"/>
    </location>
    <ligand>
        <name>ATP</name>
        <dbReference type="ChEBI" id="CHEBI:30616"/>
    </ligand>
</feature>
<dbReference type="SUPFAM" id="SSF140931">
    <property type="entry name" value="Fic-like"/>
    <property type="match status" value="1"/>
</dbReference>
<sequence>MDGDVMFQEIDRKKAIVDRYRPLPREIALNLKKYFDLELTYNSNAIEGNTLTLTETKVILEDGLTVGHGKTLKEHLEVINHKEALDYIEDIVNRNLDINETIIKQLHYIILKTIDNKNAGKYRNINVLISGSRYRPPEHYLVQEKMEELIKWYQENKNNLHPIILAAKFHHKFTFIHPFVDGNGRCARLLMNLILLRHGYPPAVIKLEERKEYMEALEKASTENDLSDFINIVAKAVERSLDIYLYALGVKEN</sequence>
<feature type="site" description="Important for autoinhibition of adenylyltransferase activity" evidence="3">
    <location>
        <position position="47"/>
    </location>
</feature>
<dbReference type="PANTHER" id="PTHR13504">
    <property type="entry name" value="FIDO DOMAIN-CONTAINING PROTEIN DDB_G0283145"/>
    <property type="match status" value="1"/>
</dbReference>
<keyword evidence="2" id="KW-0067">ATP-binding</keyword>
<dbReference type="STRING" id="870242.cpu_14330"/>
<evidence type="ECO:0000313" key="6">
    <source>
        <dbReference type="Proteomes" id="UP000187485"/>
    </source>
</evidence>
<keyword evidence="5" id="KW-0131">Cell cycle</keyword>
<dbReference type="GO" id="GO:0051301">
    <property type="term" value="P:cell division"/>
    <property type="evidence" value="ECO:0007669"/>
    <property type="project" value="UniProtKB-KW"/>
</dbReference>
<dbReference type="InterPro" id="IPR003812">
    <property type="entry name" value="Fido"/>
</dbReference>
<proteinExistence type="predicted"/>
<evidence type="ECO:0000256" key="2">
    <source>
        <dbReference type="PIRSR" id="PIRSR640198-2"/>
    </source>
</evidence>